<keyword evidence="3" id="KW-1185">Reference proteome</keyword>
<gene>
    <name evidence="2" type="ORF">AUCHE_02_00310</name>
</gene>
<organism evidence="2 3">
    <name type="scientific">Austwickia chelonae NBRC 105200</name>
    <dbReference type="NCBI Taxonomy" id="1184607"/>
    <lineage>
        <taxon>Bacteria</taxon>
        <taxon>Bacillati</taxon>
        <taxon>Actinomycetota</taxon>
        <taxon>Actinomycetes</taxon>
        <taxon>Micrococcales</taxon>
        <taxon>Dermatophilaceae</taxon>
        <taxon>Austwickia</taxon>
    </lineage>
</organism>
<protein>
    <recommendedName>
        <fullName evidence="4">Lipoprotein</fullName>
    </recommendedName>
</protein>
<evidence type="ECO:0000313" key="3">
    <source>
        <dbReference type="Proteomes" id="UP000008495"/>
    </source>
</evidence>
<dbReference type="RefSeq" id="WP_006501422.1">
    <property type="nucleotide sequence ID" value="NZ_BAGZ01000002.1"/>
</dbReference>
<reference evidence="2 3" key="1">
    <citation type="submission" date="2012-08" db="EMBL/GenBank/DDBJ databases">
        <title>Whole genome shotgun sequence of Austwickia chelonae NBRC 105200.</title>
        <authorList>
            <person name="Yoshida I."/>
            <person name="Hosoyama A."/>
            <person name="Tsuchikane K."/>
            <person name="Katsumata H."/>
            <person name="Ando Y."/>
            <person name="Ohji S."/>
            <person name="Hamada M."/>
            <person name="Tamura T."/>
            <person name="Yamazoe A."/>
            <person name="Yamazaki S."/>
            <person name="Fujita N."/>
        </authorList>
    </citation>
    <scope>NUCLEOTIDE SEQUENCE [LARGE SCALE GENOMIC DNA]</scope>
    <source>
        <strain evidence="2 3">NBRC 105200</strain>
    </source>
</reference>
<dbReference type="AlphaFoldDB" id="K6UKT3"/>
<name>K6UKT3_9MICO</name>
<comment type="caution">
    <text evidence="2">The sequence shown here is derived from an EMBL/GenBank/DDBJ whole genome shotgun (WGS) entry which is preliminary data.</text>
</comment>
<feature type="signal peptide" evidence="1">
    <location>
        <begin position="1"/>
        <end position="22"/>
    </location>
</feature>
<dbReference type="Proteomes" id="UP000008495">
    <property type="component" value="Unassembled WGS sequence"/>
</dbReference>
<feature type="chain" id="PRO_5039438588" description="Lipoprotein" evidence="1">
    <location>
        <begin position="23"/>
        <end position="325"/>
    </location>
</feature>
<accession>K6UKT3</accession>
<dbReference type="PROSITE" id="PS51257">
    <property type="entry name" value="PROKAR_LIPOPROTEIN"/>
    <property type="match status" value="1"/>
</dbReference>
<sequence length="325" mass="34093">MIRPRPTRRAAGAAVIAAVALAGCGAPGVPGSGTGYGDPGSTVTEQQATRILQRVMDADTAVRSGKQEATAQIPRTYAGEGAKAATSLTQLIGAGAQGKIAQGPSDLKVLANSRGTQYPRYILGASTPAGAQLPHVHLLVATNAHTPYRLALSAQMLPGATINAFPGRDEGTQIVTTGEDMEVKPVDLLKSYADGLSGKKDNAVYQNDTFLEQIVNKMEEQKKASSNQAELTQSNQLMPDPVAAFRELNGDTLVLGAIERTSEYTIKSGQQLKAPPMFKAFVPGRTVLVQQARIQVLQFLVFTVPKSGKARLVAATEQVSGASGL</sequence>
<evidence type="ECO:0008006" key="4">
    <source>
        <dbReference type="Google" id="ProtNLM"/>
    </source>
</evidence>
<proteinExistence type="predicted"/>
<dbReference type="OrthoDB" id="4855332at2"/>
<dbReference type="STRING" id="100225.SAMN05421595_1804"/>
<dbReference type="EMBL" id="BAGZ01000002">
    <property type="protein sequence ID" value="GAB76671.1"/>
    <property type="molecule type" value="Genomic_DNA"/>
</dbReference>
<dbReference type="eggNOG" id="ENOG5032D1Q">
    <property type="taxonomic scope" value="Bacteria"/>
</dbReference>
<evidence type="ECO:0000256" key="1">
    <source>
        <dbReference type="SAM" id="SignalP"/>
    </source>
</evidence>
<evidence type="ECO:0000313" key="2">
    <source>
        <dbReference type="EMBL" id="GAB76671.1"/>
    </source>
</evidence>
<keyword evidence="1" id="KW-0732">Signal</keyword>